<accession>A0A846Y3C1</accession>
<sequence length="382" mass="42336">MSDVTIGWTTIETLSPETMSVASVGDAPRGFAGWQRVLQRQLAKMPAIYDGLSTARIAEAMMSARDHAQDVDLRIATRSGPHRMLIKPVFGPGGDVHAIRIWLGPAAAEVPPMRPAVGAIWDLGTQTFQQPGGMARLSGMSAEEYAPGTSVAELFHRMSGFDRHAEMLDLLYDPSGGGKLQFDTTIRSDGERPGRWRISIRARDDARSRGAWLLIEEIDTEHTPASWSTLEQVGLREAHRRAGTHLAVLQLEYMSISHWLTDPAPWMRWDYLFRPTDVFHPDDRSRLPELEARLRAGDSAGVTIRALNYGGGYTPTSLLLYPYPGYSARQLAIAQLVRVADDLPVMEPHRQPPGLVDRGGPIGYDDQLRHRLAGRMKRSAVC</sequence>
<dbReference type="InterPro" id="IPR041458">
    <property type="entry name" value="Rv3651-like_N"/>
</dbReference>
<dbReference type="RefSeq" id="WP_067870956.1">
    <property type="nucleotide sequence ID" value="NZ_JAAXOP010000023.1"/>
</dbReference>
<gene>
    <name evidence="2" type="ORF">HGA08_27810</name>
</gene>
<dbReference type="Proteomes" id="UP000565711">
    <property type="component" value="Unassembled WGS sequence"/>
</dbReference>
<proteinExistence type="predicted"/>
<evidence type="ECO:0000259" key="1">
    <source>
        <dbReference type="Pfam" id="PF18007"/>
    </source>
</evidence>
<name>A0A846Y3C1_9NOCA</name>
<comment type="caution">
    <text evidence="2">The sequence shown here is derived from an EMBL/GenBank/DDBJ whole genome shotgun (WGS) entry which is preliminary data.</text>
</comment>
<evidence type="ECO:0000313" key="2">
    <source>
        <dbReference type="EMBL" id="NKY54006.1"/>
    </source>
</evidence>
<protein>
    <submittedName>
        <fullName evidence="2">DUF5593 domain-containing protein</fullName>
    </submittedName>
</protein>
<evidence type="ECO:0000313" key="3">
    <source>
        <dbReference type="Proteomes" id="UP000565711"/>
    </source>
</evidence>
<dbReference type="AlphaFoldDB" id="A0A846Y3C1"/>
<dbReference type="Pfam" id="PF18007">
    <property type="entry name" value="Rv3651-like_N"/>
    <property type="match status" value="1"/>
</dbReference>
<organism evidence="2 3">
    <name type="scientific">Nocardia vermiculata</name>
    <dbReference type="NCBI Taxonomy" id="257274"/>
    <lineage>
        <taxon>Bacteria</taxon>
        <taxon>Bacillati</taxon>
        <taxon>Actinomycetota</taxon>
        <taxon>Actinomycetes</taxon>
        <taxon>Mycobacteriales</taxon>
        <taxon>Nocardiaceae</taxon>
        <taxon>Nocardia</taxon>
    </lineage>
</organism>
<dbReference type="EMBL" id="JAAXOP010000023">
    <property type="protein sequence ID" value="NKY54006.1"/>
    <property type="molecule type" value="Genomic_DNA"/>
</dbReference>
<feature type="domain" description="Rv3651-like N-terminal" evidence="1">
    <location>
        <begin position="8"/>
        <end position="112"/>
    </location>
</feature>
<reference evidence="2 3" key="1">
    <citation type="submission" date="2020-04" db="EMBL/GenBank/DDBJ databases">
        <title>MicrobeNet Type strains.</title>
        <authorList>
            <person name="Nicholson A.C."/>
        </authorList>
    </citation>
    <scope>NUCLEOTIDE SEQUENCE [LARGE SCALE GENOMIC DNA]</scope>
    <source>
        <strain evidence="2 3">JCM 12354</strain>
    </source>
</reference>
<keyword evidence="3" id="KW-1185">Reference proteome</keyword>